<evidence type="ECO:0000313" key="1">
    <source>
        <dbReference type="EMBL" id="RMH96316.1"/>
    </source>
</evidence>
<protein>
    <submittedName>
        <fullName evidence="1">Uncharacterized protein</fullName>
    </submittedName>
</protein>
<accession>A0ABX9USX8</accession>
<dbReference type="Proteomes" id="UP000269134">
    <property type="component" value="Unassembled WGS sequence"/>
</dbReference>
<sequence length="130" mass="13649">MMPGVVAGFPRKAAQASITLVAAYDGPDWGGYEAGNFGSISPAGASAIPGAPAIEGANGEILAVLYERYEGLVHRLYIEVRGDYSAPPFTSLQIDGGTPLTGFFRYGTWWALYPLASNPIPAGEHSLVFA</sequence>
<keyword evidence="2" id="KW-1185">Reference proteome</keyword>
<dbReference type="GeneID" id="84611409"/>
<reference evidence="1 2" key="1">
    <citation type="submission" date="2018-10" db="EMBL/GenBank/DDBJ databases">
        <title>Pseudomonas sp. GL14 genome.</title>
        <authorList>
            <person name="Peng J."/>
            <person name="Liu Z.-P."/>
        </authorList>
    </citation>
    <scope>NUCLEOTIDE SEQUENCE [LARGE SCALE GENOMIC DNA]</scope>
    <source>
        <strain evidence="1 2">GL14</strain>
    </source>
</reference>
<comment type="caution">
    <text evidence="1">The sequence shown here is derived from an EMBL/GenBank/DDBJ whole genome shotgun (WGS) entry which is preliminary data.</text>
</comment>
<dbReference type="RefSeq" id="WP_122079207.1">
    <property type="nucleotide sequence ID" value="NZ_RFFL01000038.1"/>
</dbReference>
<organism evidence="1 2">
    <name type="scientific">Stutzerimonas nitrititolerans</name>
    <dbReference type="NCBI Taxonomy" id="2482751"/>
    <lineage>
        <taxon>Bacteria</taxon>
        <taxon>Pseudomonadati</taxon>
        <taxon>Pseudomonadota</taxon>
        <taxon>Gammaproteobacteria</taxon>
        <taxon>Pseudomonadales</taxon>
        <taxon>Pseudomonadaceae</taxon>
        <taxon>Stutzerimonas</taxon>
    </lineage>
</organism>
<evidence type="ECO:0000313" key="2">
    <source>
        <dbReference type="Proteomes" id="UP000269134"/>
    </source>
</evidence>
<dbReference type="EMBL" id="RFFL01000038">
    <property type="protein sequence ID" value="RMH96316.1"/>
    <property type="molecule type" value="Genomic_DNA"/>
</dbReference>
<proteinExistence type="predicted"/>
<gene>
    <name evidence="1" type="ORF">EA795_20480</name>
</gene>
<name>A0ABX9USX8_9GAMM</name>